<evidence type="ECO:0000313" key="3">
    <source>
        <dbReference type="EMBL" id="ORX85952.1"/>
    </source>
</evidence>
<dbReference type="Proteomes" id="UP000193498">
    <property type="component" value="Unassembled WGS sequence"/>
</dbReference>
<evidence type="ECO:0000256" key="2">
    <source>
        <dbReference type="SAM" id="MobiDB-lite"/>
    </source>
</evidence>
<keyword evidence="4" id="KW-1185">Reference proteome</keyword>
<dbReference type="STRING" id="1314790.A0A1Y1XJQ9"/>
<feature type="region of interest" description="Disordered" evidence="2">
    <location>
        <begin position="469"/>
        <end position="525"/>
    </location>
</feature>
<feature type="coiled-coil region" evidence="1">
    <location>
        <begin position="232"/>
        <end position="351"/>
    </location>
</feature>
<dbReference type="AlphaFoldDB" id="A0A1Y1XJQ9"/>
<proteinExistence type="predicted"/>
<sequence>MSLDIYQVTHDIELHIKRNEATELAKAIEVMRKTNDEAACANNEKNEAILSEREHLRIQLSKYQEMLDKSQSEINVLKESLSKEQNMLESLRKEITLKSDECQKQRLEFEKYKADLSLQNQQTNHLLEDARNTIENLMREKSTQVHQLEEELSYSRTRENEYKLTIQDMDRRVDSLQVSIEKNINDHELERRSWKQNTDNLDSHIQGESLKTITGLREQIESLKVELNSVFVSQESEAVKNLKLELQDKENQNQSQKTSSEKKIKSLEDEVEALHIEINKNEANYLNSLEELKAEHNLSAEKHQKTEDNYKAVESERQSLLRKHEAFSLDIAALKKENEELKKRVTNSGANISQELVDTKLQQQAQQFEDFWRREESQLRNDLQKKSHQIESLVKELGNNRAEKISLERALKESQLSIETLKKMVENGSKQNGNPKILSLSEISNSGGRFRYNESEGNDTEDLTLDIEADDDIDFKSTAAKNDKGKKEPRGKSRIPTRRSSRARTIKQSVKDKSGESSTEMTLFE</sequence>
<feature type="compositionally biased region" description="Basic residues" evidence="2">
    <location>
        <begin position="492"/>
        <end position="505"/>
    </location>
</feature>
<evidence type="ECO:0000256" key="1">
    <source>
        <dbReference type="SAM" id="Coils"/>
    </source>
</evidence>
<gene>
    <name evidence="3" type="ORF">K493DRAFT_360293</name>
</gene>
<accession>A0A1Y1XJQ9</accession>
<reference evidence="3 4" key="1">
    <citation type="submission" date="2016-07" db="EMBL/GenBank/DDBJ databases">
        <title>Pervasive Adenine N6-methylation of Active Genes in Fungi.</title>
        <authorList>
            <consortium name="DOE Joint Genome Institute"/>
            <person name="Mondo S.J."/>
            <person name="Dannebaum R.O."/>
            <person name="Kuo R.C."/>
            <person name="Labutti K."/>
            <person name="Haridas S."/>
            <person name="Kuo A."/>
            <person name="Salamov A."/>
            <person name="Ahrendt S.R."/>
            <person name="Lipzen A."/>
            <person name="Sullivan W."/>
            <person name="Andreopoulos W.B."/>
            <person name="Clum A."/>
            <person name="Lindquist E."/>
            <person name="Daum C."/>
            <person name="Ramamoorthy G.K."/>
            <person name="Gryganskyi A."/>
            <person name="Culley D."/>
            <person name="Magnuson J.K."/>
            <person name="James T.Y."/>
            <person name="O'Malley M.A."/>
            <person name="Stajich J.E."/>
            <person name="Spatafora J.W."/>
            <person name="Visel A."/>
            <person name="Grigoriev I.V."/>
        </authorList>
    </citation>
    <scope>NUCLEOTIDE SEQUENCE [LARGE SCALE GENOMIC DNA]</scope>
    <source>
        <strain evidence="3 4">CBS 931.73</strain>
    </source>
</reference>
<organism evidence="3 4">
    <name type="scientific">Basidiobolus meristosporus CBS 931.73</name>
    <dbReference type="NCBI Taxonomy" id="1314790"/>
    <lineage>
        <taxon>Eukaryota</taxon>
        <taxon>Fungi</taxon>
        <taxon>Fungi incertae sedis</taxon>
        <taxon>Zoopagomycota</taxon>
        <taxon>Entomophthoromycotina</taxon>
        <taxon>Basidiobolomycetes</taxon>
        <taxon>Basidiobolales</taxon>
        <taxon>Basidiobolaceae</taxon>
        <taxon>Basidiobolus</taxon>
    </lineage>
</organism>
<comment type="caution">
    <text evidence="3">The sequence shown here is derived from an EMBL/GenBank/DDBJ whole genome shotgun (WGS) entry which is preliminary data.</text>
</comment>
<name>A0A1Y1XJQ9_9FUNG</name>
<feature type="compositionally biased region" description="Polar residues" evidence="2">
    <location>
        <begin position="516"/>
        <end position="525"/>
    </location>
</feature>
<feature type="compositionally biased region" description="Basic and acidic residues" evidence="2">
    <location>
        <begin position="481"/>
        <end position="491"/>
    </location>
</feature>
<dbReference type="EMBL" id="MCFE01000582">
    <property type="protein sequence ID" value="ORX85952.1"/>
    <property type="molecule type" value="Genomic_DNA"/>
</dbReference>
<feature type="coiled-coil region" evidence="1">
    <location>
        <begin position="24"/>
        <end position="151"/>
    </location>
</feature>
<protein>
    <submittedName>
        <fullName evidence="3">Uncharacterized protein</fullName>
    </submittedName>
</protein>
<dbReference type="InParanoid" id="A0A1Y1XJQ9"/>
<evidence type="ECO:0000313" key="4">
    <source>
        <dbReference type="Proteomes" id="UP000193498"/>
    </source>
</evidence>
<keyword evidence="1" id="KW-0175">Coiled coil</keyword>